<reference evidence="2" key="1">
    <citation type="submission" date="2016-11" db="UniProtKB">
        <authorList>
            <consortium name="WormBaseParasite"/>
        </authorList>
    </citation>
    <scope>IDENTIFICATION</scope>
</reference>
<accession>A0A1I8FHS9</accession>
<proteinExistence type="predicted"/>
<name>A0A1I8FHS9_9PLAT</name>
<organism evidence="1 2">
    <name type="scientific">Macrostomum lignano</name>
    <dbReference type="NCBI Taxonomy" id="282301"/>
    <lineage>
        <taxon>Eukaryota</taxon>
        <taxon>Metazoa</taxon>
        <taxon>Spiralia</taxon>
        <taxon>Lophotrochozoa</taxon>
        <taxon>Platyhelminthes</taxon>
        <taxon>Rhabditophora</taxon>
        <taxon>Macrostomorpha</taxon>
        <taxon>Macrostomida</taxon>
        <taxon>Macrostomidae</taxon>
        <taxon>Macrostomum</taxon>
    </lineage>
</organism>
<sequence>MASSVDQGDNIKYILARYTYWTNGAEVDLDLGNYEPFANFNLTSESIGLRCIHVSLVPRAQDALASRKTKTHSDVQSCAPLASARHLLACRCAHSAQRQSLPTSWAMFCHVAACA</sequence>
<dbReference type="WBParaSite" id="maker-unitig_34516-snap-gene-0.1-mRNA-1">
    <property type="protein sequence ID" value="maker-unitig_34516-snap-gene-0.1-mRNA-1"/>
    <property type="gene ID" value="maker-unitig_34516-snap-gene-0.1"/>
</dbReference>
<dbReference type="Proteomes" id="UP000095280">
    <property type="component" value="Unplaced"/>
</dbReference>
<evidence type="ECO:0000313" key="1">
    <source>
        <dbReference type="Proteomes" id="UP000095280"/>
    </source>
</evidence>
<evidence type="ECO:0000313" key="2">
    <source>
        <dbReference type="WBParaSite" id="maker-unitig_34516-snap-gene-0.1-mRNA-1"/>
    </source>
</evidence>
<keyword evidence="1" id="KW-1185">Reference proteome</keyword>
<protein>
    <submittedName>
        <fullName evidence="2">Beta-galactosidase</fullName>
    </submittedName>
</protein>
<dbReference type="AlphaFoldDB" id="A0A1I8FHS9"/>